<dbReference type="PANTHER" id="PTHR46640:SF1">
    <property type="entry name" value="FUNGAL LIPASE-LIKE DOMAIN-CONTAINING PROTEIN-RELATED"/>
    <property type="match status" value="1"/>
</dbReference>
<evidence type="ECO:0000256" key="7">
    <source>
        <dbReference type="ARBA" id="ARBA00037991"/>
    </source>
</evidence>
<dbReference type="OrthoDB" id="426718at2759"/>
<gene>
    <name evidence="12" type="ORF">P168DRAFT_314735</name>
</gene>
<evidence type="ECO:0000256" key="2">
    <source>
        <dbReference type="ARBA" id="ARBA00022487"/>
    </source>
</evidence>
<organism evidence="12 13">
    <name type="scientific">Aspergillus campestris (strain IBT 28561)</name>
    <dbReference type="NCBI Taxonomy" id="1392248"/>
    <lineage>
        <taxon>Eukaryota</taxon>
        <taxon>Fungi</taxon>
        <taxon>Dikarya</taxon>
        <taxon>Ascomycota</taxon>
        <taxon>Pezizomycotina</taxon>
        <taxon>Eurotiomycetes</taxon>
        <taxon>Eurotiomycetidae</taxon>
        <taxon>Eurotiales</taxon>
        <taxon>Aspergillaceae</taxon>
        <taxon>Aspergillus</taxon>
        <taxon>Aspergillus subgen. Circumdati</taxon>
    </lineage>
</organism>
<keyword evidence="5" id="KW-0378">Hydrolase</keyword>
<evidence type="ECO:0000313" key="13">
    <source>
        <dbReference type="Proteomes" id="UP000234254"/>
    </source>
</evidence>
<comment type="catalytic activity">
    <reaction evidence="6">
        <text>feruloyl-polysaccharide + H2O = ferulate + polysaccharide.</text>
        <dbReference type="EC" id="3.1.1.73"/>
    </reaction>
</comment>
<dbReference type="InterPro" id="IPR005592">
    <property type="entry name" value="Mono/diacylglycerol_lipase_N"/>
</dbReference>
<dbReference type="CDD" id="cd00519">
    <property type="entry name" value="Lipase_3"/>
    <property type="match status" value="1"/>
</dbReference>
<dbReference type="SUPFAM" id="SSF53474">
    <property type="entry name" value="alpha/beta-Hydrolases"/>
    <property type="match status" value="1"/>
</dbReference>
<dbReference type="Gene3D" id="3.40.50.1820">
    <property type="entry name" value="alpha/beta hydrolase"/>
    <property type="match status" value="1"/>
</dbReference>
<keyword evidence="2" id="KW-0719">Serine esterase</keyword>
<dbReference type="InterPro" id="IPR051299">
    <property type="entry name" value="AB_hydrolase_lip/est"/>
</dbReference>
<keyword evidence="3" id="KW-0624">Polysaccharide degradation</keyword>
<feature type="domain" description="Fungal lipase-type" evidence="10">
    <location>
        <begin position="106"/>
        <end position="236"/>
    </location>
</feature>
<keyword evidence="3" id="KW-0119">Carbohydrate metabolism</keyword>
<dbReference type="AlphaFoldDB" id="A0A2I1DFM2"/>
<feature type="chain" id="PRO_5014148808" description="feruloyl esterase" evidence="9">
    <location>
        <begin position="22"/>
        <end position="298"/>
    </location>
</feature>
<evidence type="ECO:0000256" key="4">
    <source>
        <dbReference type="ARBA" id="ARBA00022729"/>
    </source>
</evidence>
<comment type="caution">
    <text evidence="12">The sequence shown here is derived from an EMBL/GenBank/DDBJ whole genome shotgun (WGS) entry which is preliminary data.</text>
</comment>
<dbReference type="RefSeq" id="XP_024697266.1">
    <property type="nucleotide sequence ID" value="XM_024839824.1"/>
</dbReference>
<dbReference type="VEuPathDB" id="FungiDB:P168DRAFT_314735"/>
<accession>A0A2I1DFM2</accession>
<reference evidence="12" key="1">
    <citation type="submission" date="2016-12" db="EMBL/GenBank/DDBJ databases">
        <title>The genomes of Aspergillus section Nigri reveals drivers in fungal speciation.</title>
        <authorList>
            <consortium name="DOE Joint Genome Institute"/>
            <person name="Vesth T.C."/>
            <person name="Nybo J."/>
            <person name="Theobald S."/>
            <person name="Brandl J."/>
            <person name="Frisvad J.C."/>
            <person name="Nielsen K.F."/>
            <person name="Lyhne E.K."/>
            <person name="Kogle M.E."/>
            <person name="Kuo A."/>
            <person name="Riley R."/>
            <person name="Clum A."/>
            <person name="Nolan M."/>
            <person name="Lipzen A."/>
            <person name="Salamov A."/>
            <person name="Henrissat B."/>
            <person name="Wiebenga A."/>
            <person name="De vries R.P."/>
            <person name="Grigoriev I.V."/>
            <person name="Mortensen U.H."/>
            <person name="Andersen M.R."/>
            <person name="Baker S.E."/>
        </authorList>
    </citation>
    <scope>NUCLEOTIDE SEQUENCE</scope>
    <source>
        <strain evidence="12">IBT 28561</strain>
    </source>
</reference>
<keyword evidence="13" id="KW-1185">Reference proteome</keyword>
<comment type="similarity">
    <text evidence="7">Belongs to the AB hydrolase superfamily. FaeA family.</text>
</comment>
<dbReference type="Pfam" id="PF01764">
    <property type="entry name" value="Lipase_3"/>
    <property type="match status" value="1"/>
</dbReference>
<evidence type="ECO:0000256" key="6">
    <source>
        <dbReference type="ARBA" id="ARBA00034075"/>
    </source>
</evidence>
<dbReference type="Proteomes" id="UP000234254">
    <property type="component" value="Unassembled WGS sequence"/>
</dbReference>
<feature type="domain" description="Mono-/di-acylglycerol lipase N-terminal" evidence="11">
    <location>
        <begin position="10"/>
        <end position="77"/>
    </location>
</feature>
<dbReference type="Pfam" id="PF03893">
    <property type="entry name" value="Lipase3_N"/>
    <property type="match status" value="1"/>
</dbReference>
<dbReference type="PANTHER" id="PTHR46640">
    <property type="entry name" value="TRIACYLGLYCEROL LIPASE, PUTATIVE (AFU_ORTHOLOGUE AFUA_6G06510)-RELATED"/>
    <property type="match status" value="1"/>
</dbReference>
<sequence length="298" mass="32379">MFGPGGILCVCLVACAALSAAVPAQLDTRDVSLESLKEFTLFAEYAAAAYCDENLESPGTKVRCPKGNCPTVEKADTKTLTEFHGRYEYGDVAGFLAADATNKRLVLSFRGTRSLSTWIANLDLVLEELNDELCLGCSAHRGFWKSWQTVEKNLTEEIDLALKARPGYSVTLTGHSYGAALATLGAVALRNAGYKIELYTYGSPRVGNTELAEYITAHGPNYRVTHSNDIVPRLPSHILGYTHSSPEYWITTENDMKVTSSDIKVIDGVGSDEGNAGSGLDMSIPAHTWYFVEIDTCE</sequence>
<evidence type="ECO:0000256" key="8">
    <source>
        <dbReference type="ARBA" id="ARBA00041313"/>
    </source>
</evidence>
<evidence type="ECO:0000313" key="12">
    <source>
        <dbReference type="EMBL" id="PKY08672.1"/>
    </source>
</evidence>
<dbReference type="EMBL" id="MSFM01000001">
    <property type="protein sequence ID" value="PKY08672.1"/>
    <property type="molecule type" value="Genomic_DNA"/>
</dbReference>
<evidence type="ECO:0000256" key="3">
    <source>
        <dbReference type="ARBA" id="ARBA00022651"/>
    </source>
</evidence>
<name>A0A2I1DFM2_ASPC2</name>
<dbReference type="GO" id="GO:0030600">
    <property type="term" value="F:feruloyl esterase activity"/>
    <property type="evidence" value="ECO:0007669"/>
    <property type="project" value="UniProtKB-EC"/>
</dbReference>
<evidence type="ECO:0000256" key="1">
    <source>
        <dbReference type="ARBA" id="ARBA00013091"/>
    </source>
</evidence>
<keyword evidence="3" id="KW-0858">Xylan degradation</keyword>
<evidence type="ECO:0000259" key="10">
    <source>
        <dbReference type="Pfam" id="PF01764"/>
    </source>
</evidence>
<proteinExistence type="inferred from homology"/>
<dbReference type="EC" id="3.1.1.73" evidence="1"/>
<evidence type="ECO:0000256" key="9">
    <source>
        <dbReference type="SAM" id="SignalP"/>
    </source>
</evidence>
<feature type="signal peptide" evidence="9">
    <location>
        <begin position="1"/>
        <end position="21"/>
    </location>
</feature>
<keyword evidence="4 9" id="KW-0732">Signal</keyword>
<protein>
    <recommendedName>
        <fullName evidence="1">feruloyl esterase</fullName>
        <ecNumber evidence="1">3.1.1.73</ecNumber>
    </recommendedName>
    <alternativeName>
        <fullName evidence="8">Ferulic acid esterase A</fullName>
    </alternativeName>
</protein>
<evidence type="ECO:0000259" key="11">
    <source>
        <dbReference type="Pfam" id="PF03893"/>
    </source>
</evidence>
<dbReference type="GO" id="GO:0045493">
    <property type="term" value="P:xylan catabolic process"/>
    <property type="evidence" value="ECO:0007669"/>
    <property type="project" value="UniProtKB-KW"/>
</dbReference>
<dbReference type="GeneID" id="36547348"/>
<dbReference type="InterPro" id="IPR029058">
    <property type="entry name" value="AB_hydrolase_fold"/>
</dbReference>
<evidence type="ECO:0000256" key="5">
    <source>
        <dbReference type="ARBA" id="ARBA00022801"/>
    </source>
</evidence>
<dbReference type="GO" id="GO:0016042">
    <property type="term" value="P:lipid catabolic process"/>
    <property type="evidence" value="ECO:0007669"/>
    <property type="project" value="InterPro"/>
</dbReference>
<dbReference type="InterPro" id="IPR002921">
    <property type="entry name" value="Fungal_lipase-type"/>
</dbReference>